<name>A0A2U3L4F8_9FIRM</name>
<proteinExistence type="predicted"/>
<sequence>MLTSLNYYKNNKSLLSASLAGNITGIQCQQFVHKDFHNMLQYIFI</sequence>
<accession>A0A2U3L4F8</accession>
<gene>
    <name evidence="1" type="ORF">SBF1_370005</name>
</gene>
<dbReference type="EMBL" id="OMOF01000301">
    <property type="protein sequence ID" value="SPF46740.1"/>
    <property type="molecule type" value="Genomic_DNA"/>
</dbReference>
<evidence type="ECO:0000313" key="1">
    <source>
        <dbReference type="EMBL" id="SPF46740.1"/>
    </source>
</evidence>
<evidence type="ECO:0000313" key="2">
    <source>
        <dbReference type="Proteomes" id="UP000238916"/>
    </source>
</evidence>
<protein>
    <submittedName>
        <fullName evidence="1">Uncharacterized protein</fullName>
    </submittedName>
</protein>
<dbReference type="AlphaFoldDB" id="A0A2U3L4F8"/>
<reference evidence="2" key="1">
    <citation type="submission" date="2018-02" db="EMBL/GenBank/DDBJ databases">
        <authorList>
            <person name="Hausmann B."/>
        </authorList>
    </citation>
    <scope>NUCLEOTIDE SEQUENCE [LARGE SCALE GENOMIC DNA]</scope>
    <source>
        <strain evidence="2">Peat soil MAG SbF1</strain>
    </source>
</reference>
<organism evidence="1 2">
    <name type="scientific">Candidatus Desulfosporosinus infrequens</name>
    <dbReference type="NCBI Taxonomy" id="2043169"/>
    <lineage>
        <taxon>Bacteria</taxon>
        <taxon>Bacillati</taxon>
        <taxon>Bacillota</taxon>
        <taxon>Clostridia</taxon>
        <taxon>Eubacteriales</taxon>
        <taxon>Desulfitobacteriaceae</taxon>
        <taxon>Desulfosporosinus</taxon>
    </lineage>
</organism>
<dbReference type="Proteomes" id="UP000238916">
    <property type="component" value="Unassembled WGS sequence"/>
</dbReference>